<evidence type="ECO:0000256" key="8">
    <source>
        <dbReference type="ARBA" id="ARBA00023136"/>
    </source>
</evidence>
<dbReference type="GO" id="GO:0005886">
    <property type="term" value="C:plasma membrane"/>
    <property type="evidence" value="ECO:0007669"/>
    <property type="project" value="UniProtKB-SubCell"/>
</dbReference>
<dbReference type="InterPro" id="IPR050366">
    <property type="entry name" value="BP-dependent_transpt_permease"/>
</dbReference>
<feature type="transmembrane region" description="Helical" evidence="9">
    <location>
        <begin position="133"/>
        <end position="156"/>
    </location>
</feature>
<keyword evidence="2" id="KW-0813">Transport</keyword>
<feature type="transmembrane region" description="Helical" evidence="9">
    <location>
        <begin position="99"/>
        <end position="121"/>
    </location>
</feature>
<feature type="transmembrane region" description="Helical" evidence="9">
    <location>
        <begin position="262"/>
        <end position="283"/>
    </location>
</feature>
<evidence type="ECO:0000256" key="6">
    <source>
        <dbReference type="ARBA" id="ARBA00022927"/>
    </source>
</evidence>
<evidence type="ECO:0000256" key="5">
    <source>
        <dbReference type="ARBA" id="ARBA00022856"/>
    </source>
</evidence>
<keyword evidence="7 9" id="KW-1133">Transmembrane helix</keyword>
<dbReference type="GO" id="GO:0015833">
    <property type="term" value="P:peptide transport"/>
    <property type="evidence" value="ECO:0007669"/>
    <property type="project" value="UniProtKB-KW"/>
</dbReference>
<dbReference type="Gene3D" id="1.10.3720.10">
    <property type="entry name" value="MetI-like"/>
    <property type="match status" value="1"/>
</dbReference>
<keyword evidence="5" id="KW-0571">Peptide transport</keyword>
<protein>
    <submittedName>
        <fullName evidence="11">Oligopeptide transport system permease protein OppC (TC 3.A.1.5.1)</fullName>
    </submittedName>
</protein>
<dbReference type="CDD" id="cd06261">
    <property type="entry name" value="TM_PBP2"/>
    <property type="match status" value="1"/>
</dbReference>
<keyword evidence="3" id="KW-1003">Cell membrane</keyword>
<dbReference type="GO" id="GO:0015031">
    <property type="term" value="P:protein transport"/>
    <property type="evidence" value="ECO:0007669"/>
    <property type="project" value="UniProtKB-KW"/>
</dbReference>
<organism evidence="11">
    <name type="scientific">hydrothermal vent metagenome</name>
    <dbReference type="NCBI Taxonomy" id="652676"/>
    <lineage>
        <taxon>unclassified sequences</taxon>
        <taxon>metagenomes</taxon>
        <taxon>ecological metagenomes</taxon>
    </lineage>
</organism>
<proteinExistence type="predicted"/>
<evidence type="ECO:0000256" key="9">
    <source>
        <dbReference type="SAM" id="Phobius"/>
    </source>
</evidence>
<feature type="domain" description="ABC transmembrane type-1" evidence="10">
    <location>
        <begin position="101"/>
        <end position="287"/>
    </location>
</feature>
<evidence type="ECO:0000259" key="10">
    <source>
        <dbReference type="PROSITE" id="PS50928"/>
    </source>
</evidence>
<dbReference type="InterPro" id="IPR000515">
    <property type="entry name" value="MetI-like"/>
</dbReference>
<dbReference type="EMBL" id="UOEW01000225">
    <property type="protein sequence ID" value="VAW39368.1"/>
    <property type="molecule type" value="Genomic_DNA"/>
</dbReference>
<gene>
    <name evidence="11" type="ORF">MNBD_GAMMA01-421</name>
</gene>
<keyword evidence="4 9" id="KW-0812">Transmembrane</keyword>
<name>A0A3B0V6Z1_9ZZZZ</name>
<dbReference type="PANTHER" id="PTHR43386">
    <property type="entry name" value="OLIGOPEPTIDE TRANSPORT SYSTEM PERMEASE PROTEIN APPC"/>
    <property type="match status" value="1"/>
</dbReference>
<keyword evidence="8 9" id="KW-0472">Membrane</keyword>
<dbReference type="SUPFAM" id="SSF161098">
    <property type="entry name" value="MetI-like"/>
    <property type="match status" value="1"/>
</dbReference>
<evidence type="ECO:0000256" key="7">
    <source>
        <dbReference type="ARBA" id="ARBA00022989"/>
    </source>
</evidence>
<dbReference type="PANTHER" id="PTHR43386:SF24">
    <property type="entry name" value="OLIGOPEPTIDE TRANSPORT SYSTEM PERMEASE PROTEIN AMID"/>
    <property type="match status" value="1"/>
</dbReference>
<evidence type="ECO:0000313" key="11">
    <source>
        <dbReference type="EMBL" id="VAW39368.1"/>
    </source>
</evidence>
<dbReference type="InterPro" id="IPR035906">
    <property type="entry name" value="MetI-like_sf"/>
</dbReference>
<dbReference type="GO" id="GO:0055085">
    <property type="term" value="P:transmembrane transport"/>
    <property type="evidence" value="ECO:0007669"/>
    <property type="project" value="InterPro"/>
</dbReference>
<dbReference type="Pfam" id="PF00528">
    <property type="entry name" value="BPD_transp_1"/>
    <property type="match status" value="1"/>
</dbReference>
<dbReference type="AlphaFoldDB" id="A0A3B0V6Z1"/>
<comment type="subcellular location">
    <subcellularLocation>
        <location evidence="1">Cell membrane</location>
        <topology evidence="1">Multi-pass membrane protein</topology>
    </subcellularLocation>
</comment>
<evidence type="ECO:0000256" key="3">
    <source>
        <dbReference type="ARBA" id="ARBA00022475"/>
    </source>
</evidence>
<evidence type="ECO:0000256" key="2">
    <source>
        <dbReference type="ARBA" id="ARBA00022448"/>
    </source>
</evidence>
<dbReference type="PROSITE" id="PS50928">
    <property type="entry name" value="ABC_TM1"/>
    <property type="match status" value="1"/>
</dbReference>
<reference evidence="11" key="1">
    <citation type="submission" date="2018-06" db="EMBL/GenBank/DDBJ databases">
        <authorList>
            <person name="Zhirakovskaya E."/>
        </authorList>
    </citation>
    <scope>NUCLEOTIDE SEQUENCE</scope>
</reference>
<evidence type="ECO:0000256" key="4">
    <source>
        <dbReference type="ARBA" id="ARBA00022692"/>
    </source>
</evidence>
<feature type="transmembrane region" description="Helical" evidence="9">
    <location>
        <begin position="39"/>
        <end position="58"/>
    </location>
</feature>
<keyword evidence="6" id="KW-0653">Protein transport</keyword>
<evidence type="ECO:0000256" key="1">
    <source>
        <dbReference type="ARBA" id="ARBA00004651"/>
    </source>
</evidence>
<sequence>MNTETINVNNNYKETSITKGDSLWNKAWYKFKQDSMGKAGAMIVFIYLIIAIGVWFGIWGGNWSETSENIRQSPSWQHLFGTNMIGQDVFTRVIYSTKVAFEVGFTVAVLSTLLGAVLGAISGYYSGSWVDSIILWMMGVLDSIPFYLFVAAVAFALAGNAFAMHIAMVATFWTGTARVIRGEVIKLKSQEFVEAARSVGVTENKIIFKHIMPNTSHILLVQSTIAFVAAIKSEVILSFLGMGVKDGVSWGLMISESTQDVLAGHFSNFLASSIFLFVLVIAFNMFSDSMQDALDPKKV</sequence>
<accession>A0A3B0V6Z1</accession>
<feature type="transmembrane region" description="Helical" evidence="9">
    <location>
        <begin position="218"/>
        <end position="242"/>
    </location>
</feature>